<keyword evidence="6" id="KW-1185">Reference proteome</keyword>
<reference evidence="5 6" key="1">
    <citation type="journal article" date="2008" name="PLoS Genet.">
        <title>Genomic islands in the pathogenic filamentous fungus Aspergillus fumigatus.</title>
        <authorList>
            <person name="Fedorova N.D."/>
            <person name="Khaldi N."/>
            <person name="Joardar V.S."/>
            <person name="Maiti R."/>
            <person name="Amedeo P."/>
            <person name="Anderson M.J."/>
            <person name="Crabtree J."/>
            <person name="Silva J.C."/>
            <person name="Badger J.H."/>
            <person name="Albarraq A."/>
            <person name="Angiuoli S."/>
            <person name="Bussey H."/>
            <person name="Bowyer P."/>
            <person name="Cotty P.J."/>
            <person name="Dyer P.S."/>
            <person name="Egan A."/>
            <person name="Galens K."/>
            <person name="Fraser-Liggett C.M."/>
            <person name="Haas B.J."/>
            <person name="Inman J.M."/>
            <person name="Kent R."/>
            <person name="Lemieux S."/>
            <person name="Malavazi I."/>
            <person name="Orvis J."/>
            <person name="Roemer T."/>
            <person name="Ronning C.M."/>
            <person name="Sundaram J.P."/>
            <person name="Sutton G."/>
            <person name="Turner G."/>
            <person name="Venter J.C."/>
            <person name="White O.R."/>
            <person name="Whitty B.R."/>
            <person name="Youngman P."/>
            <person name="Wolfe K.H."/>
            <person name="Goldman G.H."/>
            <person name="Wortman J.R."/>
            <person name="Jiang B."/>
            <person name="Denning D.W."/>
            <person name="Nierman W.C."/>
        </authorList>
    </citation>
    <scope>NUCLEOTIDE SEQUENCE [LARGE SCALE GENOMIC DNA]</scope>
    <source>
        <strain evidence="6">ATCC 1007 / CBS 513.65 / DSM 816 / NCTC 3887 / NRRL 1</strain>
    </source>
</reference>
<dbReference type="OMA" id="QYCKREN"/>
<evidence type="ECO:0000256" key="1">
    <source>
        <dbReference type="ARBA" id="ARBA00004173"/>
    </source>
</evidence>
<dbReference type="HOGENOM" id="CLU_055139_1_1_1"/>
<evidence type="ECO:0000256" key="2">
    <source>
        <dbReference type="ARBA" id="ARBA00022946"/>
    </source>
</evidence>
<feature type="compositionally biased region" description="Polar residues" evidence="4">
    <location>
        <begin position="56"/>
        <end position="70"/>
    </location>
</feature>
<dbReference type="GeneID" id="4703264"/>
<dbReference type="RefSeq" id="XP_001270646.1">
    <property type="nucleotide sequence ID" value="XM_001270645.1"/>
</dbReference>
<protein>
    <recommendedName>
        <fullName evidence="7">Tim44-like domain-containing protein</fullName>
    </recommendedName>
</protein>
<feature type="region of interest" description="Disordered" evidence="4">
    <location>
        <begin position="54"/>
        <end position="80"/>
    </location>
</feature>
<dbReference type="PANTHER" id="PTHR28554">
    <property type="entry name" value="39S RIBOSOMAL PROTEIN L45, MITOCHONDRIAL"/>
    <property type="match status" value="1"/>
</dbReference>
<dbReference type="Proteomes" id="UP000006701">
    <property type="component" value="Unassembled WGS sequence"/>
</dbReference>
<sequence length="329" mass="37066">MASSLRLPSGSIHAAVRFNASVSQFPSQTSSPFRSAYCQCRYFSQSPVAQRGLSGMPQNISVKQPAQPSMRTRGREMSRSELPQDIGLLPGTYVRPLWRDMPSIFQQPKERMQLEWLWLKNAFQNFLGLLAYSKWINKGLPLRLKERRQIARELHQRMYSAFADGDVTTLRKICCTGLANSLSSRINSRSKDEKVTWTLDKYNRTPATLFTGVRVLSDRATQIPELPDSGVRQVVVRITSRQSTSKAQAPTKRGAEAAGAGEAAPAKQQDCTEYIVIQKLRWTGEEEEWRVWGHATPTTVEDLDSPFFASGLTLAERMDAMKDMMTGKK</sequence>
<accession>A1CJ96</accession>
<evidence type="ECO:0000313" key="6">
    <source>
        <dbReference type="Proteomes" id="UP000006701"/>
    </source>
</evidence>
<evidence type="ECO:0000256" key="4">
    <source>
        <dbReference type="SAM" id="MobiDB-lite"/>
    </source>
</evidence>
<dbReference type="EMBL" id="DS027056">
    <property type="protein sequence ID" value="EAW09220.1"/>
    <property type="molecule type" value="Genomic_DNA"/>
</dbReference>
<comment type="subcellular location">
    <subcellularLocation>
        <location evidence="1">Mitochondrion</location>
    </subcellularLocation>
</comment>
<dbReference type="Gene3D" id="3.10.450.240">
    <property type="match status" value="1"/>
</dbReference>
<dbReference type="eggNOG" id="ENOG502SAX9">
    <property type="taxonomic scope" value="Eukaryota"/>
</dbReference>
<dbReference type="AlphaFoldDB" id="A1CJ96"/>
<organism evidence="5 6">
    <name type="scientific">Aspergillus clavatus (strain ATCC 1007 / CBS 513.65 / DSM 816 / NCTC 3887 / NRRL 1 / QM 1276 / 107)</name>
    <dbReference type="NCBI Taxonomy" id="344612"/>
    <lineage>
        <taxon>Eukaryota</taxon>
        <taxon>Fungi</taxon>
        <taxon>Dikarya</taxon>
        <taxon>Ascomycota</taxon>
        <taxon>Pezizomycotina</taxon>
        <taxon>Eurotiomycetes</taxon>
        <taxon>Eurotiomycetidae</taxon>
        <taxon>Eurotiales</taxon>
        <taxon>Aspergillaceae</taxon>
        <taxon>Aspergillus</taxon>
        <taxon>Aspergillus subgen. Fumigati</taxon>
    </lineage>
</organism>
<keyword evidence="2" id="KW-0809">Transit peptide</keyword>
<dbReference type="PANTHER" id="PTHR28554:SF1">
    <property type="entry name" value="LARGE RIBOSOMAL SUBUNIT PROTEIN ML45"/>
    <property type="match status" value="1"/>
</dbReference>
<evidence type="ECO:0008006" key="7">
    <source>
        <dbReference type="Google" id="ProtNLM"/>
    </source>
</evidence>
<evidence type="ECO:0000256" key="3">
    <source>
        <dbReference type="ARBA" id="ARBA00023128"/>
    </source>
</evidence>
<keyword evidence="3" id="KW-0496">Mitochondrion</keyword>
<dbReference type="OrthoDB" id="19619at2759"/>
<dbReference type="InterPro" id="IPR051975">
    <property type="entry name" value="mtLSU_mL45"/>
</dbReference>
<dbReference type="GO" id="GO:0005739">
    <property type="term" value="C:mitochondrion"/>
    <property type="evidence" value="ECO:0007669"/>
    <property type="project" value="UniProtKB-SubCell"/>
</dbReference>
<feature type="region of interest" description="Disordered" evidence="4">
    <location>
        <begin position="240"/>
        <end position="264"/>
    </location>
</feature>
<dbReference type="VEuPathDB" id="FungiDB:ACLA_034230"/>
<gene>
    <name evidence="5" type="ORF">ACLA_034230</name>
</gene>
<name>A1CJ96_ASPCL</name>
<evidence type="ECO:0000313" key="5">
    <source>
        <dbReference type="EMBL" id="EAW09220.1"/>
    </source>
</evidence>
<proteinExistence type="predicted"/>
<dbReference type="KEGG" id="act:ACLA_034230"/>